<accession>A0A430UPE8</accession>
<organism evidence="2 3">
    <name type="scientific">Thermus scotoductus</name>
    <dbReference type="NCBI Taxonomy" id="37636"/>
    <lineage>
        <taxon>Bacteria</taxon>
        <taxon>Thermotogati</taxon>
        <taxon>Deinococcota</taxon>
        <taxon>Deinococci</taxon>
        <taxon>Thermales</taxon>
        <taxon>Thermaceae</taxon>
        <taxon>Thermus</taxon>
    </lineage>
</organism>
<dbReference type="PANTHER" id="PTHR37292">
    <property type="entry name" value="VNG6097C"/>
    <property type="match status" value="1"/>
</dbReference>
<dbReference type="Proteomes" id="UP000287173">
    <property type="component" value="Unassembled WGS sequence"/>
</dbReference>
<sequence>MSNLLFRKVDYTVSKLLSDIDMGEIGLPDIQRPFVWDTTRVRDLFDSMYRGYPIGTLLFWENGFSGEHRAIGTGDKQKTPRLLIVDGQQRLTALYAVMKGKPIVDKNFAPQRLRIAFHPLEERFEVTNTAIERDVFWISDISMLWQPDTDLFAFIAEFLEQIKQRHKLDPNNERRIPQAIQKLVNLANYPMTALEISAEASEEQVSEIPSCAT</sequence>
<feature type="domain" description="GmrSD restriction endonucleases N-terminal" evidence="1">
    <location>
        <begin position="13"/>
        <end position="208"/>
    </location>
</feature>
<dbReference type="EMBL" id="PEMG01000178">
    <property type="protein sequence ID" value="RTI08670.1"/>
    <property type="molecule type" value="Genomic_DNA"/>
</dbReference>
<evidence type="ECO:0000313" key="2">
    <source>
        <dbReference type="EMBL" id="RTI08670.1"/>
    </source>
</evidence>
<dbReference type="InterPro" id="IPR004919">
    <property type="entry name" value="GmrSD_N"/>
</dbReference>
<gene>
    <name evidence="2" type="ORF">CSW30_06710</name>
</gene>
<protein>
    <recommendedName>
        <fullName evidence="1">GmrSD restriction endonucleases N-terminal domain-containing protein</fullName>
    </recommendedName>
</protein>
<dbReference type="PANTHER" id="PTHR37292:SF2">
    <property type="entry name" value="DUF262 DOMAIN-CONTAINING PROTEIN"/>
    <property type="match status" value="1"/>
</dbReference>
<dbReference type="RefSeq" id="WP_126218524.1">
    <property type="nucleotide sequence ID" value="NZ_PEMG01000178.1"/>
</dbReference>
<reference evidence="2 3" key="1">
    <citation type="journal article" date="2019" name="Extremophiles">
        <title>Biogeography of thermophiles and predominance of Thermus scotoductus in domestic water heaters.</title>
        <authorList>
            <person name="Wilpiszeski R.L."/>
            <person name="Zhang Z."/>
            <person name="House C.H."/>
        </authorList>
    </citation>
    <scope>NUCLEOTIDE SEQUENCE [LARGE SCALE GENOMIC DNA]</scope>
    <source>
        <strain evidence="2 3">17_S17</strain>
    </source>
</reference>
<dbReference type="AlphaFoldDB" id="A0A430UPE8"/>
<evidence type="ECO:0000259" key="1">
    <source>
        <dbReference type="Pfam" id="PF03235"/>
    </source>
</evidence>
<comment type="caution">
    <text evidence="2">The sequence shown here is derived from an EMBL/GenBank/DDBJ whole genome shotgun (WGS) entry which is preliminary data.</text>
</comment>
<dbReference type="Pfam" id="PF03235">
    <property type="entry name" value="GmrSD_N"/>
    <property type="match status" value="1"/>
</dbReference>
<name>A0A430UPE8_THESC</name>
<evidence type="ECO:0000313" key="3">
    <source>
        <dbReference type="Proteomes" id="UP000287173"/>
    </source>
</evidence>
<proteinExistence type="predicted"/>